<keyword evidence="2" id="KW-1185">Reference proteome</keyword>
<protein>
    <recommendedName>
        <fullName evidence="3">DUF4276 domain-containing protein</fullName>
    </recommendedName>
</protein>
<dbReference type="STRING" id="1183438.GKIL_0005"/>
<sequence>MPKVNLFTEDFGHEEFLKALLKRFMYEFSIEVEIESYSVRGGHGKALTELEQYMRDLRKGVVPSADLLAVAIDSNCRGYAERKREVERISREYSDRVICAIPDPHIERWFLLDSAAFKLALGRGCQAPDHKCDRGRYKKLLIEAVREAGVTPLLGGIEHADDIVAFMDLERMEASDDSLGKLISELRSIFRSLQEEHGEQQQGGS</sequence>
<dbReference type="Pfam" id="PF14103">
    <property type="entry name" value="DUF4276"/>
    <property type="match status" value="1"/>
</dbReference>
<dbReference type="RefSeq" id="WP_023171236.1">
    <property type="nucleotide sequence ID" value="NC_022600.1"/>
</dbReference>
<dbReference type="KEGG" id="glj:GKIL_0005"/>
<dbReference type="EMBL" id="CP003587">
    <property type="protein sequence ID" value="AGY56252.1"/>
    <property type="molecule type" value="Genomic_DNA"/>
</dbReference>
<accession>U5QBH6</accession>
<evidence type="ECO:0008006" key="3">
    <source>
        <dbReference type="Google" id="ProtNLM"/>
    </source>
</evidence>
<proteinExistence type="predicted"/>
<reference evidence="1 2" key="1">
    <citation type="journal article" date="2013" name="PLoS ONE">
        <title>Cultivation and Complete Genome Sequencing of Gloeobacter kilaueensis sp. nov., from a Lava Cave in Kilauea Caldera, Hawai'i.</title>
        <authorList>
            <person name="Saw J.H."/>
            <person name="Schatz M."/>
            <person name="Brown M.V."/>
            <person name="Kunkel D.D."/>
            <person name="Foster J.S."/>
            <person name="Shick H."/>
            <person name="Christensen S."/>
            <person name="Hou S."/>
            <person name="Wan X."/>
            <person name="Donachie S.P."/>
        </authorList>
    </citation>
    <scope>NUCLEOTIDE SEQUENCE [LARGE SCALE GENOMIC DNA]</scope>
    <source>
        <strain evidence="2">JS</strain>
    </source>
</reference>
<dbReference type="InterPro" id="IPR025455">
    <property type="entry name" value="DUF4276"/>
</dbReference>
<name>U5QBH6_GLOK1</name>
<evidence type="ECO:0000313" key="2">
    <source>
        <dbReference type="Proteomes" id="UP000017396"/>
    </source>
</evidence>
<organism evidence="1 2">
    <name type="scientific">Gloeobacter kilaueensis (strain ATCC BAA-2537 / CCAP 1431/1 / ULC 316 / JS1)</name>
    <dbReference type="NCBI Taxonomy" id="1183438"/>
    <lineage>
        <taxon>Bacteria</taxon>
        <taxon>Bacillati</taxon>
        <taxon>Cyanobacteriota</taxon>
        <taxon>Cyanophyceae</taxon>
        <taxon>Gloeobacterales</taxon>
        <taxon>Gloeobacteraceae</taxon>
        <taxon>Gloeobacter</taxon>
    </lineage>
</organism>
<dbReference type="Proteomes" id="UP000017396">
    <property type="component" value="Chromosome"/>
</dbReference>
<dbReference type="AlphaFoldDB" id="U5QBH6"/>
<evidence type="ECO:0000313" key="1">
    <source>
        <dbReference type="EMBL" id="AGY56252.1"/>
    </source>
</evidence>
<dbReference type="eggNOG" id="ENOG5033X6R">
    <property type="taxonomic scope" value="Bacteria"/>
</dbReference>
<dbReference type="HOGENOM" id="CLU_1335943_0_0_3"/>
<dbReference type="OrthoDB" id="5510655at2"/>
<gene>
    <name evidence="1" type="ORF">GKIL_0005</name>
</gene>